<sequence length="453" mass="49511">MLFPELQNVKKLLETPVDESSNQITMNLEDDPAYVFSRPFTSSYNLILKTNTLLSQIGEEIAAIHHAVSSLYATKFPELVELISNPLDYLRVVALIQNETDLTKLPLDTILPPSQVMLVSIASSTTTGSPLSPSALSELRSLTSEAIQLDADRGLFLRFIESRMLRMAPNCSALVGTHLAARLVAQAGGLRALASMPACNVMLIGQQKQTFEGTGLALPRHSGILYQSDLVQSAPAALRQKTARIVANKLTLAARIDAQNAQNGENGAEYRRTIQEKVAKWQEPTPGMREKALPVPRDEPKKRRGGRRVRKMKEARQPSEIQKQLNRRRFGVAATSYADEAMGIENGMLENGGSFAKLIVKKTKLVAQKTLKRLGQAAKGGYVSGLASSFNIADAHGIELISNVKKEERKDGKYFSAVSGFASVHPQSLLCVCYVKGVTETSGSGFLFFLLRV</sequence>
<dbReference type="PROSITE" id="PS51358">
    <property type="entry name" value="NOP"/>
    <property type="match status" value="1"/>
</dbReference>
<dbReference type="EMBL" id="FN668646">
    <property type="protein sequence ID" value="CBK21997.2"/>
    <property type="molecule type" value="Genomic_DNA"/>
</dbReference>
<dbReference type="OMA" id="EMRRSAN"/>
<reference evidence="11" key="1">
    <citation type="submission" date="2010-02" db="EMBL/GenBank/DDBJ databases">
        <title>Sequencing and annotation of the Blastocystis hominis genome.</title>
        <authorList>
            <person name="Wincker P."/>
        </authorList>
    </citation>
    <scope>NUCLEOTIDE SEQUENCE</scope>
    <source>
        <strain evidence="11">Singapore isolate B</strain>
    </source>
</reference>
<keyword evidence="7" id="KW-0539">Nucleus</keyword>
<feature type="region of interest" description="Disordered" evidence="9">
    <location>
        <begin position="283"/>
        <end position="318"/>
    </location>
</feature>
<evidence type="ECO:0000256" key="5">
    <source>
        <dbReference type="ARBA" id="ARBA00022884"/>
    </source>
</evidence>
<proteinExistence type="inferred from homology"/>
<feature type="compositionally biased region" description="Basic residues" evidence="9">
    <location>
        <begin position="302"/>
        <end position="311"/>
    </location>
</feature>
<feature type="compositionally biased region" description="Basic and acidic residues" evidence="9">
    <location>
        <begin position="288"/>
        <end position="301"/>
    </location>
</feature>
<dbReference type="Gene3D" id="1.10.246.90">
    <property type="entry name" value="Nop domain"/>
    <property type="match status" value="1"/>
</dbReference>
<keyword evidence="12" id="KW-1185">Reference proteome</keyword>
<dbReference type="GO" id="GO:0000244">
    <property type="term" value="P:spliceosomal tri-snRNP complex assembly"/>
    <property type="evidence" value="ECO:0007669"/>
    <property type="project" value="InterPro"/>
</dbReference>
<keyword evidence="5" id="KW-0694">RNA-binding</keyword>
<evidence type="ECO:0000256" key="4">
    <source>
        <dbReference type="ARBA" id="ARBA00022728"/>
    </source>
</evidence>
<dbReference type="Gene3D" id="1.10.287.4070">
    <property type="match status" value="1"/>
</dbReference>
<dbReference type="InterPro" id="IPR019175">
    <property type="entry name" value="Prp31_C"/>
</dbReference>
<comment type="similarity">
    <text evidence="2">Belongs to the PRP31 family.</text>
</comment>
<evidence type="ECO:0000256" key="2">
    <source>
        <dbReference type="ARBA" id="ARBA00005572"/>
    </source>
</evidence>
<dbReference type="Pfam" id="PF01798">
    <property type="entry name" value="Nop"/>
    <property type="match status" value="1"/>
</dbReference>
<evidence type="ECO:0000313" key="12">
    <source>
        <dbReference type="Proteomes" id="UP000008312"/>
    </source>
</evidence>
<name>D8M1Q8_BLAHO</name>
<evidence type="ECO:0000313" key="11">
    <source>
        <dbReference type="EMBL" id="CBK21997.2"/>
    </source>
</evidence>
<comment type="subcellular location">
    <subcellularLocation>
        <location evidence="1">Nucleus</location>
    </subcellularLocation>
</comment>
<dbReference type="PANTHER" id="PTHR13904">
    <property type="entry name" value="PRE-MRNA SPLICING FACTOR PRP31"/>
    <property type="match status" value="1"/>
</dbReference>
<evidence type="ECO:0000256" key="9">
    <source>
        <dbReference type="SAM" id="MobiDB-lite"/>
    </source>
</evidence>
<dbReference type="OrthoDB" id="4771285at2759"/>
<evidence type="ECO:0000256" key="8">
    <source>
        <dbReference type="ARBA" id="ARBA00023274"/>
    </source>
</evidence>
<dbReference type="FunCoup" id="D8M1Q8">
    <property type="interactions" value="423"/>
</dbReference>
<keyword evidence="6" id="KW-0508">mRNA splicing</keyword>
<dbReference type="InterPro" id="IPR012976">
    <property type="entry name" value="NOSIC"/>
</dbReference>
<dbReference type="Proteomes" id="UP000008312">
    <property type="component" value="Unassembled WGS sequence"/>
</dbReference>
<keyword evidence="8" id="KW-0687">Ribonucleoprotein</keyword>
<keyword evidence="3" id="KW-0507">mRNA processing</keyword>
<protein>
    <recommendedName>
        <fullName evidence="10">Nop domain-containing protein</fullName>
    </recommendedName>
</protein>
<evidence type="ECO:0000256" key="3">
    <source>
        <dbReference type="ARBA" id="ARBA00022664"/>
    </source>
</evidence>
<dbReference type="Pfam" id="PF09785">
    <property type="entry name" value="Prp31_C"/>
    <property type="match status" value="1"/>
</dbReference>
<dbReference type="PANTHER" id="PTHR13904:SF0">
    <property type="entry name" value="U4_U6 SMALL NUCLEAR RIBONUCLEOPROTEIN PRP31"/>
    <property type="match status" value="1"/>
</dbReference>
<dbReference type="InterPro" id="IPR002687">
    <property type="entry name" value="Nop_dom"/>
</dbReference>
<dbReference type="GO" id="GO:0071011">
    <property type="term" value="C:precatalytic spliceosome"/>
    <property type="evidence" value="ECO:0007669"/>
    <property type="project" value="TreeGrafter"/>
</dbReference>
<dbReference type="InterPro" id="IPR036070">
    <property type="entry name" value="Nop_dom_sf"/>
</dbReference>
<evidence type="ECO:0000256" key="7">
    <source>
        <dbReference type="ARBA" id="ARBA00023242"/>
    </source>
</evidence>
<evidence type="ECO:0000256" key="1">
    <source>
        <dbReference type="ARBA" id="ARBA00004123"/>
    </source>
</evidence>
<feature type="domain" description="Nop" evidence="10">
    <location>
        <begin position="167"/>
        <end position="283"/>
    </location>
</feature>
<evidence type="ECO:0000259" key="10">
    <source>
        <dbReference type="PROSITE" id="PS51358"/>
    </source>
</evidence>
<dbReference type="GeneID" id="24919283"/>
<dbReference type="InParanoid" id="D8M1Q8"/>
<dbReference type="GO" id="GO:0046540">
    <property type="term" value="C:U4/U6 x U5 tri-snRNP complex"/>
    <property type="evidence" value="ECO:0007669"/>
    <property type="project" value="InterPro"/>
</dbReference>
<dbReference type="AlphaFoldDB" id="D8M1Q8"/>
<gene>
    <name evidence="11" type="ORF">GSBLH_T00002076001</name>
</gene>
<dbReference type="GO" id="GO:0005687">
    <property type="term" value="C:U4 snRNP"/>
    <property type="evidence" value="ECO:0007669"/>
    <property type="project" value="TreeGrafter"/>
</dbReference>
<evidence type="ECO:0000256" key="6">
    <source>
        <dbReference type="ARBA" id="ARBA00023187"/>
    </source>
</evidence>
<dbReference type="InterPro" id="IPR027105">
    <property type="entry name" value="Prp31"/>
</dbReference>
<dbReference type="SMART" id="SM00931">
    <property type="entry name" value="NOSIC"/>
    <property type="match status" value="1"/>
</dbReference>
<keyword evidence="4" id="KW-0747">Spliceosome</keyword>
<dbReference type="InterPro" id="IPR042239">
    <property type="entry name" value="Nop_C"/>
</dbReference>
<organism evidence="11">
    <name type="scientific">Blastocystis hominis</name>
    <dbReference type="NCBI Taxonomy" id="12968"/>
    <lineage>
        <taxon>Eukaryota</taxon>
        <taxon>Sar</taxon>
        <taxon>Stramenopiles</taxon>
        <taxon>Bigyra</taxon>
        <taxon>Opalozoa</taxon>
        <taxon>Opalinata</taxon>
        <taxon>Blastocystidae</taxon>
        <taxon>Blastocystis</taxon>
    </lineage>
</organism>
<dbReference type="GO" id="GO:0003723">
    <property type="term" value="F:RNA binding"/>
    <property type="evidence" value="ECO:0007669"/>
    <property type="project" value="UniProtKB-KW"/>
</dbReference>
<accession>D8M1Q8</accession>
<dbReference type="RefSeq" id="XP_012896045.1">
    <property type="nucleotide sequence ID" value="XM_013040591.1"/>
</dbReference>
<dbReference type="SUPFAM" id="SSF89124">
    <property type="entry name" value="Nop domain"/>
    <property type="match status" value="1"/>
</dbReference>